<keyword evidence="3" id="KW-1185">Reference proteome</keyword>
<dbReference type="EMBL" id="BAAANL010000003">
    <property type="protein sequence ID" value="GAA1862046.1"/>
    <property type="molecule type" value="Genomic_DNA"/>
</dbReference>
<reference evidence="2 3" key="1">
    <citation type="journal article" date="2019" name="Int. J. Syst. Evol. Microbiol.">
        <title>The Global Catalogue of Microorganisms (GCM) 10K type strain sequencing project: providing services to taxonomists for standard genome sequencing and annotation.</title>
        <authorList>
            <consortium name="The Broad Institute Genomics Platform"/>
            <consortium name="The Broad Institute Genome Sequencing Center for Infectious Disease"/>
            <person name="Wu L."/>
            <person name="Ma J."/>
        </authorList>
    </citation>
    <scope>NUCLEOTIDE SEQUENCE [LARGE SCALE GENOMIC DNA]</scope>
    <source>
        <strain evidence="2 3">JCM 14326</strain>
    </source>
</reference>
<dbReference type="NCBIfam" id="TIGR01764">
    <property type="entry name" value="excise"/>
    <property type="match status" value="1"/>
</dbReference>
<evidence type="ECO:0000313" key="2">
    <source>
        <dbReference type="EMBL" id="GAA1862046.1"/>
    </source>
</evidence>
<gene>
    <name evidence="2" type="ORF">GCM10009751_19810</name>
</gene>
<accession>A0ABN2NC36</accession>
<evidence type="ECO:0000259" key="1">
    <source>
        <dbReference type="Pfam" id="PF12728"/>
    </source>
</evidence>
<protein>
    <recommendedName>
        <fullName evidence="1">Helix-turn-helix domain-containing protein</fullName>
    </recommendedName>
</protein>
<dbReference type="Proteomes" id="UP001501094">
    <property type="component" value="Unassembled WGS sequence"/>
</dbReference>
<dbReference type="RefSeq" id="WP_344102121.1">
    <property type="nucleotide sequence ID" value="NZ_BAAANL010000003.1"/>
</dbReference>
<proteinExistence type="predicted"/>
<evidence type="ECO:0000313" key="3">
    <source>
        <dbReference type="Proteomes" id="UP001501094"/>
    </source>
</evidence>
<comment type="caution">
    <text evidence="2">The sequence shown here is derived from an EMBL/GenBank/DDBJ whole genome shotgun (WGS) entry which is preliminary data.</text>
</comment>
<sequence length="119" mass="13458">MADLMSLEPDEVTGSTTDPALPDWALLLVSRARQAAESGQTVTLSAEERMLTPEQMGRRMGMHRSTVVRKIESGEIRAVMVGTHHRIPYSEFLRFREESLNRMTQLVAPEIEQELFGDE</sequence>
<dbReference type="InterPro" id="IPR041657">
    <property type="entry name" value="HTH_17"/>
</dbReference>
<dbReference type="Pfam" id="PF12728">
    <property type="entry name" value="HTH_17"/>
    <property type="match status" value="1"/>
</dbReference>
<organism evidence="2 3">
    <name type="scientific">Myceligenerans crystallogenes</name>
    <dbReference type="NCBI Taxonomy" id="316335"/>
    <lineage>
        <taxon>Bacteria</taxon>
        <taxon>Bacillati</taxon>
        <taxon>Actinomycetota</taxon>
        <taxon>Actinomycetes</taxon>
        <taxon>Micrococcales</taxon>
        <taxon>Promicromonosporaceae</taxon>
        <taxon>Myceligenerans</taxon>
    </lineage>
</organism>
<name>A0ABN2NC36_9MICO</name>
<feature type="domain" description="Helix-turn-helix" evidence="1">
    <location>
        <begin position="50"/>
        <end position="98"/>
    </location>
</feature>
<dbReference type="InterPro" id="IPR010093">
    <property type="entry name" value="SinI_DNA-bd"/>
</dbReference>